<dbReference type="InterPro" id="IPR019528">
    <property type="entry name" value="PACT_domain"/>
</dbReference>
<feature type="compositionally biased region" description="Low complexity" evidence="7">
    <location>
        <begin position="575"/>
        <end position="596"/>
    </location>
</feature>
<dbReference type="EMBL" id="KZ992555">
    <property type="protein sequence ID" value="RKP08959.1"/>
    <property type="molecule type" value="Genomic_DNA"/>
</dbReference>
<feature type="coiled-coil region" evidence="6">
    <location>
        <begin position="268"/>
        <end position="344"/>
    </location>
</feature>
<feature type="region of interest" description="Disordered" evidence="7">
    <location>
        <begin position="1195"/>
        <end position="1242"/>
    </location>
</feature>
<feature type="compositionally biased region" description="Polar residues" evidence="7">
    <location>
        <begin position="1195"/>
        <end position="1215"/>
    </location>
</feature>
<feature type="coiled-coil region" evidence="6">
    <location>
        <begin position="498"/>
        <end position="573"/>
    </location>
</feature>
<feature type="region of interest" description="Disordered" evidence="7">
    <location>
        <begin position="575"/>
        <end position="608"/>
    </location>
</feature>
<keyword evidence="3" id="KW-0597">Phosphoprotein</keyword>
<evidence type="ECO:0000259" key="8">
    <source>
        <dbReference type="Pfam" id="PF10495"/>
    </source>
</evidence>
<dbReference type="OrthoDB" id="2020852at2759"/>
<feature type="compositionally biased region" description="Low complexity" evidence="7">
    <location>
        <begin position="1388"/>
        <end position="1406"/>
    </location>
</feature>
<feature type="region of interest" description="Disordered" evidence="7">
    <location>
        <begin position="214"/>
        <end position="234"/>
    </location>
</feature>
<organism evidence="9 10">
    <name type="scientific">Thamnocephalis sphaerospora</name>
    <dbReference type="NCBI Taxonomy" id="78915"/>
    <lineage>
        <taxon>Eukaryota</taxon>
        <taxon>Fungi</taxon>
        <taxon>Fungi incertae sedis</taxon>
        <taxon>Zoopagomycota</taxon>
        <taxon>Zoopagomycotina</taxon>
        <taxon>Zoopagomycetes</taxon>
        <taxon>Zoopagales</taxon>
        <taxon>Sigmoideomycetaceae</taxon>
        <taxon>Thamnocephalis</taxon>
    </lineage>
</organism>
<feature type="coiled-coil region" evidence="6">
    <location>
        <begin position="985"/>
        <end position="1047"/>
    </location>
</feature>
<proteinExistence type="predicted"/>
<feature type="compositionally biased region" description="Low complexity" evidence="7">
    <location>
        <begin position="966"/>
        <end position="978"/>
    </location>
</feature>
<keyword evidence="2" id="KW-0963">Cytoplasm</keyword>
<feature type="region of interest" description="Disordered" evidence="7">
    <location>
        <begin position="1808"/>
        <end position="1831"/>
    </location>
</feature>
<dbReference type="Proteomes" id="UP000271241">
    <property type="component" value="Unassembled WGS sequence"/>
</dbReference>
<gene>
    <name evidence="9" type="ORF">THASP1DRAFT_23147</name>
</gene>
<evidence type="ECO:0000256" key="1">
    <source>
        <dbReference type="ARBA" id="ARBA00004267"/>
    </source>
</evidence>
<feature type="coiled-coil region" evidence="6">
    <location>
        <begin position="1564"/>
        <end position="1660"/>
    </location>
</feature>
<dbReference type="GO" id="GO:0005737">
    <property type="term" value="C:cytoplasm"/>
    <property type="evidence" value="ECO:0007669"/>
    <property type="project" value="UniProtKB-ARBA"/>
</dbReference>
<feature type="coiled-coil region" evidence="6">
    <location>
        <begin position="1110"/>
        <end position="1137"/>
    </location>
</feature>
<feature type="region of interest" description="Disordered" evidence="7">
    <location>
        <begin position="1372"/>
        <end position="1413"/>
    </location>
</feature>
<dbReference type="Pfam" id="PF10495">
    <property type="entry name" value="PACT_coil_coil"/>
    <property type="match status" value="1"/>
</dbReference>
<evidence type="ECO:0000256" key="5">
    <source>
        <dbReference type="ARBA" id="ARBA00023212"/>
    </source>
</evidence>
<name>A0A4V1IWW3_9FUNG</name>
<protein>
    <recommendedName>
        <fullName evidence="8">Pericentrin/AKAP-450 centrosomal targeting domain-containing protein</fullName>
    </recommendedName>
</protein>
<feature type="region of interest" description="Disordered" evidence="7">
    <location>
        <begin position="957"/>
        <end position="978"/>
    </location>
</feature>
<feature type="region of interest" description="Disordered" evidence="7">
    <location>
        <begin position="437"/>
        <end position="486"/>
    </location>
</feature>
<evidence type="ECO:0000256" key="2">
    <source>
        <dbReference type="ARBA" id="ARBA00022490"/>
    </source>
</evidence>
<comment type="subcellular location">
    <subcellularLocation>
        <location evidence="1">Cytoplasm</location>
        <location evidence="1">Cytoskeleton</location>
        <location evidence="1">Microtubule organizing center</location>
    </subcellularLocation>
</comment>
<dbReference type="PANTHER" id="PTHR19327:SF0">
    <property type="entry name" value="GOLGIN SUBFAMILY A MEMBER 4"/>
    <property type="match status" value="1"/>
</dbReference>
<keyword evidence="5" id="KW-0206">Cytoskeleton</keyword>
<feature type="domain" description="Pericentrin/AKAP-450 centrosomal targeting" evidence="8">
    <location>
        <begin position="1681"/>
        <end position="1758"/>
    </location>
</feature>
<keyword evidence="4 6" id="KW-0175">Coiled coil</keyword>
<evidence type="ECO:0000256" key="4">
    <source>
        <dbReference type="ARBA" id="ARBA00023054"/>
    </source>
</evidence>
<feature type="compositionally biased region" description="Polar residues" evidence="7">
    <location>
        <begin position="1819"/>
        <end position="1831"/>
    </location>
</feature>
<evidence type="ECO:0000256" key="6">
    <source>
        <dbReference type="SAM" id="Coils"/>
    </source>
</evidence>
<feature type="coiled-coil region" evidence="6">
    <location>
        <begin position="608"/>
        <end position="780"/>
    </location>
</feature>
<evidence type="ECO:0000256" key="3">
    <source>
        <dbReference type="ARBA" id="ARBA00022553"/>
    </source>
</evidence>
<keyword evidence="10" id="KW-1185">Reference proteome</keyword>
<accession>A0A4V1IWW3</accession>
<evidence type="ECO:0000313" key="9">
    <source>
        <dbReference type="EMBL" id="RKP08959.1"/>
    </source>
</evidence>
<reference evidence="10" key="1">
    <citation type="journal article" date="2018" name="Nat. Microbiol.">
        <title>Leveraging single-cell genomics to expand the fungal tree of life.</title>
        <authorList>
            <person name="Ahrendt S.R."/>
            <person name="Quandt C.A."/>
            <person name="Ciobanu D."/>
            <person name="Clum A."/>
            <person name="Salamov A."/>
            <person name="Andreopoulos B."/>
            <person name="Cheng J.F."/>
            <person name="Woyke T."/>
            <person name="Pelin A."/>
            <person name="Henrissat B."/>
            <person name="Reynolds N.K."/>
            <person name="Benny G.L."/>
            <person name="Smith M.E."/>
            <person name="James T.Y."/>
            <person name="Grigoriev I.V."/>
        </authorList>
    </citation>
    <scope>NUCLEOTIDE SEQUENCE [LARGE SCALE GENOMIC DNA]</scope>
    <source>
        <strain evidence="10">RSA 1356</strain>
    </source>
</reference>
<evidence type="ECO:0000313" key="10">
    <source>
        <dbReference type="Proteomes" id="UP000271241"/>
    </source>
</evidence>
<dbReference type="PANTHER" id="PTHR19327">
    <property type="entry name" value="GOLGIN"/>
    <property type="match status" value="1"/>
</dbReference>
<dbReference type="STRING" id="78915.A0A4V1IWW3"/>
<feature type="compositionally biased region" description="Basic residues" evidence="7">
    <location>
        <begin position="798"/>
        <end position="811"/>
    </location>
</feature>
<evidence type="ECO:0000256" key="7">
    <source>
        <dbReference type="SAM" id="MobiDB-lite"/>
    </source>
</evidence>
<dbReference type="GO" id="GO:0005815">
    <property type="term" value="C:microtubule organizing center"/>
    <property type="evidence" value="ECO:0007669"/>
    <property type="project" value="UniProtKB-SubCell"/>
</dbReference>
<sequence length="1895" mass="211667">MFTLHANVQLATTTYTSATTLIHSRRPQQQVRRTIAMATNGTEDGGAGANGHGLPRDALLPSNTAHAASTSGQVLDAALVLSPSQARASTSSRLRNLRRERTVSMPPVSRNGENGPLENIFAMGKWPPSPGGTLDRPATASPLARSFISEETGQVDMGGFNPAFASSDDLSRALHQALSDLAAITEERDMWRRRLMTRADTLGGGAALAVDVDEGQGQGQGDSSGGKASPQLTRELSETVRKVAELKRMLSGSDNSASEARLELQRVKQEHQMVVDRLKADVETLTESLSDVTEDLSKCREELRESREETENVRAWLEASWADRERLEEELAQLHEAYPDLVAQQVTQNGDGEDDEEELDEEVRALIGLRSKEEVEKERIANLEQATARIIELERHLNNPLAPLDARRRTALENALAEARDAHQKFCKPLFDLSSPAKHLSSRRRSAHLDATDAGDGSSPFLTPKRPESQPPPSQQHVPSSAYGARHQRTMSEIEFFITELEADLTTSQQENSMLKTQLENAPELAALKEQIAELTKQLKERDDALIQTHGDLKKAEAQLNEVQAAAAAATATASATASTAKPAGGASGRAGPRSPNDSETLIPRDEYDELEERRAELDVRCTELEIAVVGLEEERNRWARERSELEEELNDFAQQRTNWSEERERMNAKLAEMEEKSGELDKSKEDMEREIKVLREEKEQLEARIAAATNIDLEKADDSVLELDPEWRMRIQLLNEERNKAVQTKQVAETEVQRVHQAMKKLESEKRMLVERLAVVHRRQAETAVAAASSSSAAARSIKKKGKKQGHLVHQRSYSGLPVAPIDAAPPMDMQALARSASHGAIPTNAQADVPSADAADSPLRSLEKYRRRIEEIRNQKLGRQGPATAKVDKQAVLATTVRNLYLELDDRDRSLDQMRERLAEHFSDVSDDDEVEKRIRRNSGAAALAERTRKLDVLSPPVSEPLMPDAATSEPSAPAAVSADDVATSTQRVAQATEEMVAELRREIYTIRGDRETLRARVRRLEAALQDARDRAEDFEEETAVLRGNISVFMDRARGIPDVDLLLDPERTHPLLAVTDDLISRLQQNLSTLRVEKDAIGVELEEGLRHCYEEAAREIELRDEEMLEWQQRCAELEAKLGDNDGAAPVATSRPANVPLMQRVYTVLHEALVRLEATGYPLDERWLELLKEVSLAATTTTTPSGERASENQQGTNGTDDVMNGDVTWLGDLEPSDRQGAGVAQQLQTQLEQLQEQLDERNQEYDQMHIHLAQTEHQLVEAQEKLQESMAAARVAEEMNTMMREELVRKQRDMDELRDGAGDQQKLDQLAVGNDSLEYRAANASISMEYNINAVLDKNAQTLDELDRLCRVMAAPHRSQPRLGQPLRRSHSATTRTTSRASSTHGSTAAPSFNDVAEQGPGHLMLLELREFGLQMREFMEEHTALKQHLDGQVSLRGRQNSEGREPLRPGATDMVTIIYADLEALGTLGEAMARTTIGFLANMEKVAPRLLRSIMDTASSVTAVEGSGAASRPTSAMSTMGGFGGDQGASRDIHILQDRIVRLEAMCREEHEHNQRYQADLQMLEEELHMERKEHQASVNRLQLQIQRVNEGSRAREMAQMEQDNAALMDEIADLEARVAQEHDAHENEVMRIREEYEEIYSERGRHREISRQLAREIRYLQAKCQRELIFQRSLQFQKRYLLMIIGGMESSEQATLRMILEMVPTQNHGSLLPVASNDKFRTAVFAVIATIRMRMLAINWASAKQQRNLMAAGEMTDVRSISLPPPVHQHQELVSNQPVPQLPLQPYQRRYARPSSAAYPATNSEAGSRSVSQNAHRYYAGSDQHLADLEEEERDHVGHTLRHYRSRSTLASNGPPVTMRRYARGQGHDIFSRLTDY</sequence>
<feature type="region of interest" description="Disordered" evidence="7">
    <location>
        <begin position="792"/>
        <end position="811"/>
    </location>
</feature>